<protein>
    <submittedName>
        <fullName evidence="2">Uncharacterized protein</fullName>
    </submittedName>
</protein>
<organism evidence="2 3">
    <name type="scientific">Qingshengfaniella alkalisoli</name>
    <dbReference type="NCBI Taxonomy" id="2599296"/>
    <lineage>
        <taxon>Bacteria</taxon>
        <taxon>Pseudomonadati</taxon>
        <taxon>Pseudomonadota</taxon>
        <taxon>Alphaproteobacteria</taxon>
        <taxon>Rhodobacterales</taxon>
        <taxon>Paracoccaceae</taxon>
        <taxon>Qingshengfaniella</taxon>
    </lineage>
</organism>
<dbReference type="EMBL" id="CP042261">
    <property type="protein sequence ID" value="QDY69689.1"/>
    <property type="molecule type" value="Genomic_DNA"/>
</dbReference>
<dbReference type="Proteomes" id="UP000318483">
    <property type="component" value="Chromosome"/>
</dbReference>
<keyword evidence="1" id="KW-0472">Membrane</keyword>
<dbReference type="OrthoDB" id="7851333at2"/>
<evidence type="ECO:0000313" key="2">
    <source>
        <dbReference type="EMBL" id="QDY69689.1"/>
    </source>
</evidence>
<dbReference type="AlphaFoldDB" id="A0A5B8I7T9"/>
<gene>
    <name evidence="2" type="ORF">FPZ52_08690</name>
</gene>
<reference evidence="2 3" key="1">
    <citation type="submission" date="2019-07" db="EMBL/GenBank/DDBJ databases">
        <title>Litoreibacter alkalisoli sp. nov., isolated from saline-alkaline soil.</title>
        <authorList>
            <person name="Wang S."/>
            <person name="Xu L."/>
            <person name="Xing Y.-T."/>
            <person name="Sun J.-Q."/>
        </authorList>
    </citation>
    <scope>NUCLEOTIDE SEQUENCE [LARGE SCALE GENOMIC DNA]</scope>
    <source>
        <strain evidence="2 3">LN3S51</strain>
    </source>
</reference>
<keyword evidence="3" id="KW-1185">Reference proteome</keyword>
<dbReference type="KEGG" id="lit:FPZ52_08690"/>
<accession>A0A5B8I7T9</accession>
<sequence>MSIIRPEIREAAIRYREILIGAGVLLLGLLAVLTSGGILFWLGVAICFVGTALIVTGIQRQRFRRPGDGPGVVQVTEGRIAYFGPLEGGIVDTDGLSRLTLDPNSHPLHWVLDHDGGTPLHIPVTAKGADQLFDAFAKLPGLNVQAMLHRLERPGRNPTIVWQRPVTWLS</sequence>
<evidence type="ECO:0000256" key="1">
    <source>
        <dbReference type="SAM" id="Phobius"/>
    </source>
</evidence>
<name>A0A5B8I7T9_9RHOB</name>
<feature type="transmembrane region" description="Helical" evidence="1">
    <location>
        <begin position="12"/>
        <end position="32"/>
    </location>
</feature>
<evidence type="ECO:0000313" key="3">
    <source>
        <dbReference type="Proteomes" id="UP000318483"/>
    </source>
</evidence>
<proteinExistence type="predicted"/>
<feature type="transmembrane region" description="Helical" evidence="1">
    <location>
        <begin position="38"/>
        <end position="58"/>
    </location>
</feature>
<keyword evidence="1" id="KW-0812">Transmembrane</keyword>
<keyword evidence="1" id="KW-1133">Transmembrane helix</keyword>
<dbReference type="RefSeq" id="WP_146365066.1">
    <property type="nucleotide sequence ID" value="NZ_CP042261.1"/>
</dbReference>